<protein>
    <recommendedName>
        <fullName evidence="3">FGFR1 oncogene partner (FOP) N-terminal dimerisation domain-containing protein</fullName>
    </recommendedName>
</protein>
<reference evidence="4" key="1">
    <citation type="submission" date="2015-12" db="EMBL/GenBank/DDBJ databases">
        <title>De novo transcriptome assembly of four potential Pierce s Disease insect vectors from Arizona vineyards.</title>
        <authorList>
            <person name="Tassone E.E."/>
        </authorList>
    </citation>
    <scope>NUCLEOTIDE SEQUENCE</scope>
</reference>
<accession>A0A1B6DMT8</accession>
<dbReference type="PANTHER" id="PTHR15431:SF4">
    <property type="entry name" value="PROTEIN TONNEAU 1B"/>
    <property type="match status" value="1"/>
</dbReference>
<dbReference type="GO" id="GO:0034453">
    <property type="term" value="P:microtubule anchoring"/>
    <property type="evidence" value="ECO:0007669"/>
    <property type="project" value="InterPro"/>
</dbReference>
<evidence type="ECO:0000259" key="3">
    <source>
        <dbReference type="Pfam" id="PF09398"/>
    </source>
</evidence>
<dbReference type="Gene3D" id="1.20.960.40">
    <property type="match status" value="1"/>
</dbReference>
<dbReference type="InterPro" id="IPR018993">
    <property type="entry name" value="FOP_dimerisation-dom_N"/>
</dbReference>
<dbReference type="PANTHER" id="PTHR15431">
    <property type="entry name" value="FGFR1 ONCOGENE PARTNER/LISH DOMAIN-CONTAINING PROTEIN"/>
    <property type="match status" value="1"/>
</dbReference>
<proteinExistence type="predicted"/>
<dbReference type="EMBL" id="GEDC01010304">
    <property type="protein sequence ID" value="JAS26994.1"/>
    <property type="molecule type" value="Transcribed_RNA"/>
</dbReference>
<sequence length="117" mass="13423">MASEEDLFNAVKETLEKEGKLNKIRTEVRNEVMKILKLGRKQAETPKALTIINEVIREYLIWAGYDYSSTIFSSESSLNNVPLTREEMITELNLEEDSTSKDLPILYSLISSIKHKT</sequence>
<evidence type="ECO:0000256" key="2">
    <source>
        <dbReference type="ARBA" id="ARBA00023212"/>
    </source>
</evidence>
<gene>
    <name evidence="4" type="ORF">g.45837</name>
</gene>
<feature type="domain" description="FGFR1 oncogene partner (FOP) N-terminal dimerisation" evidence="3">
    <location>
        <begin position="51"/>
        <end position="111"/>
    </location>
</feature>
<dbReference type="Pfam" id="PF09398">
    <property type="entry name" value="FOP_dimer"/>
    <property type="match status" value="1"/>
</dbReference>
<dbReference type="AlphaFoldDB" id="A0A1B6DMT8"/>
<evidence type="ECO:0000313" key="4">
    <source>
        <dbReference type="EMBL" id="JAS26994.1"/>
    </source>
</evidence>
<evidence type="ECO:0000256" key="1">
    <source>
        <dbReference type="ARBA" id="ARBA00022490"/>
    </source>
</evidence>
<dbReference type="GO" id="GO:0005815">
    <property type="term" value="C:microtubule organizing center"/>
    <property type="evidence" value="ECO:0007669"/>
    <property type="project" value="InterPro"/>
</dbReference>
<keyword evidence="2" id="KW-0206">Cytoskeleton</keyword>
<organism evidence="4">
    <name type="scientific">Clastoptera arizonana</name>
    <name type="common">Arizona spittle bug</name>
    <dbReference type="NCBI Taxonomy" id="38151"/>
    <lineage>
        <taxon>Eukaryota</taxon>
        <taxon>Metazoa</taxon>
        <taxon>Ecdysozoa</taxon>
        <taxon>Arthropoda</taxon>
        <taxon>Hexapoda</taxon>
        <taxon>Insecta</taxon>
        <taxon>Pterygota</taxon>
        <taxon>Neoptera</taxon>
        <taxon>Paraneoptera</taxon>
        <taxon>Hemiptera</taxon>
        <taxon>Auchenorrhyncha</taxon>
        <taxon>Cercopoidea</taxon>
        <taxon>Clastopteridae</taxon>
        <taxon>Clastoptera</taxon>
    </lineage>
</organism>
<name>A0A1B6DMT8_9HEMI</name>
<keyword evidence="1" id="KW-0963">Cytoplasm</keyword>